<dbReference type="STRING" id="1849047.A0A3D8QKL6"/>
<dbReference type="GO" id="GO:0005975">
    <property type="term" value="P:carbohydrate metabolic process"/>
    <property type="evidence" value="ECO:0007669"/>
    <property type="project" value="InterPro"/>
</dbReference>
<organism evidence="2 3">
    <name type="scientific">Coleophoma cylindrospora</name>
    <dbReference type="NCBI Taxonomy" id="1849047"/>
    <lineage>
        <taxon>Eukaryota</taxon>
        <taxon>Fungi</taxon>
        <taxon>Dikarya</taxon>
        <taxon>Ascomycota</taxon>
        <taxon>Pezizomycotina</taxon>
        <taxon>Leotiomycetes</taxon>
        <taxon>Helotiales</taxon>
        <taxon>Dermateaceae</taxon>
        <taxon>Coleophoma</taxon>
    </lineage>
</organism>
<evidence type="ECO:0000313" key="3">
    <source>
        <dbReference type="Proteomes" id="UP000256645"/>
    </source>
</evidence>
<dbReference type="AlphaFoldDB" id="A0A3D8QKL6"/>
<dbReference type="InterPro" id="IPR053169">
    <property type="entry name" value="MUG_Protein"/>
</dbReference>
<dbReference type="Proteomes" id="UP000256645">
    <property type="component" value="Unassembled WGS sequence"/>
</dbReference>
<gene>
    <name evidence="2" type="ORF">BP6252_11720</name>
</gene>
<protein>
    <submittedName>
        <fullName evidence="2">Six-hairpin glycosidase-3</fullName>
    </submittedName>
</protein>
<proteinExistence type="predicted"/>
<keyword evidence="2" id="KW-0378">Hydrolase</keyword>
<keyword evidence="3" id="KW-1185">Reference proteome</keyword>
<accession>A0A3D8QKL6</accession>
<sequence length="397" mass="42438">MFMSTLLRLVFWLATIGLVSAIDYTPDAELALNALQTFYNSTSGLWNTAGWWNAANCLTVIGDLAALDANVVPNVTSIMANTFTAAQKTNLKLAKVLTEDFNVVSYYGSSVPGTMELAQNLSTINPKGFLNGFYDDEGWWALGWIQAYDVTKNQDYLNTAAAIMEDMKAGSTTPCGGIWWDKAHTYVNAIANELYFSVASHLANRIPANATYYTGIATQQWLFLQNSGMINSKNTINDGLVTKTCKTNSATVWSYNQGVILGGLVELNTAAPNASYLTIASEIAQAAMASLGNSAGVLHDPCEPNCGGDGSQFKGIFMRNLAKLQTAAPDSTILEFIATNAASIWASDKTAQNKLGVVWDGLTGTPTAASQSSAMDALVAAVAFKTTLKDTIISIRS</sequence>
<dbReference type="EMBL" id="PDLM01000014">
    <property type="protein sequence ID" value="RDW62287.1"/>
    <property type="molecule type" value="Genomic_DNA"/>
</dbReference>
<keyword evidence="1" id="KW-0732">Signal</keyword>
<evidence type="ECO:0000256" key="1">
    <source>
        <dbReference type="SAM" id="SignalP"/>
    </source>
</evidence>
<dbReference type="GO" id="GO:0016798">
    <property type="term" value="F:hydrolase activity, acting on glycosyl bonds"/>
    <property type="evidence" value="ECO:0007669"/>
    <property type="project" value="UniProtKB-KW"/>
</dbReference>
<dbReference type="PANTHER" id="PTHR47791:SF1">
    <property type="entry name" value="ENDO MANNANASE, GH76 FAMILY (EUROFUNG)"/>
    <property type="match status" value="1"/>
</dbReference>
<dbReference type="PANTHER" id="PTHR47791">
    <property type="entry name" value="MEIOTICALLY UP-REGULATED GENE 191 PROTEIN"/>
    <property type="match status" value="1"/>
</dbReference>
<dbReference type="Gene3D" id="1.50.10.20">
    <property type="match status" value="1"/>
</dbReference>
<dbReference type="SUPFAM" id="SSF48208">
    <property type="entry name" value="Six-hairpin glycosidases"/>
    <property type="match status" value="1"/>
</dbReference>
<keyword evidence="2" id="KW-0326">Glycosidase</keyword>
<dbReference type="InterPro" id="IPR005198">
    <property type="entry name" value="Glyco_hydro_76"/>
</dbReference>
<feature type="signal peptide" evidence="1">
    <location>
        <begin position="1"/>
        <end position="21"/>
    </location>
</feature>
<name>A0A3D8QKL6_9HELO</name>
<comment type="caution">
    <text evidence="2">The sequence shown here is derived from an EMBL/GenBank/DDBJ whole genome shotgun (WGS) entry which is preliminary data.</text>
</comment>
<dbReference type="InterPro" id="IPR008928">
    <property type="entry name" value="6-hairpin_glycosidase_sf"/>
</dbReference>
<evidence type="ECO:0000313" key="2">
    <source>
        <dbReference type="EMBL" id="RDW62287.1"/>
    </source>
</evidence>
<dbReference type="Pfam" id="PF03663">
    <property type="entry name" value="Glyco_hydro_76"/>
    <property type="match status" value="1"/>
</dbReference>
<dbReference type="OrthoDB" id="9984024at2759"/>
<feature type="chain" id="PRO_5017762670" evidence="1">
    <location>
        <begin position="22"/>
        <end position="397"/>
    </location>
</feature>
<reference evidence="2 3" key="1">
    <citation type="journal article" date="2018" name="IMA Fungus">
        <title>IMA Genome-F 9: Draft genome sequence of Annulohypoxylon stygium, Aspergillus mulundensis, Berkeleyomyces basicola (syn. Thielaviopsis basicola), Ceratocystis smalleyi, two Cercospora beticola strains, Coleophoma cylindrospora, Fusarium fracticaudum, Phialophora cf. hyalina, and Morchella septimelata.</title>
        <authorList>
            <person name="Wingfield B.D."/>
            <person name="Bills G.F."/>
            <person name="Dong Y."/>
            <person name="Huang W."/>
            <person name="Nel W.J."/>
            <person name="Swalarsk-Parry B.S."/>
            <person name="Vaghefi N."/>
            <person name="Wilken P.M."/>
            <person name="An Z."/>
            <person name="de Beer Z.W."/>
            <person name="De Vos L."/>
            <person name="Chen L."/>
            <person name="Duong T.A."/>
            <person name="Gao Y."/>
            <person name="Hammerbacher A."/>
            <person name="Kikkert J.R."/>
            <person name="Li Y."/>
            <person name="Li H."/>
            <person name="Li K."/>
            <person name="Li Q."/>
            <person name="Liu X."/>
            <person name="Ma X."/>
            <person name="Naidoo K."/>
            <person name="Pethybridge S.J."/>
            <person name="Sun J."/>
            <person name="Steenkamp E.T."/>
            <person name="van der Nest M.A."/>
            <person name="van Wyk S."/>
            <person name="Wingfield M.J."/>
            <person name="Xiong C."/>
            <person name="Yue Q."/>
            <person name="Zhang X."/>
        </authorList>
    </citation>
    <scope>NUCLEOTIDE SEQUENCE [LARGE SCALE GENOMIC DNA]</scope>
    <source>
        <strain evidence="2 3">BP6252</strain>
    </source>
</reference>